<gene>
    <name evidence="1" type="ORF">N801_07555</name>
</gene>
<organism evidence="1 2">
    <name type="scientific">Knoellia aerolata DSM 18566</name>
    <dbReference type="NCBI Taxonomy" id="1385519"/>
    <lineage>
        <taxon>Bacteria</taxon>
        <taxon>Bacillati</taxon>
        <taxon>Actinomycetota</taxon>
        <taxon>Actinomycetes</taxon>
        <taxon>Micrococcales</taxon>
        <taxon>Intrasporangiaceae</taxon>
        <taxon>Knoellia</taxon>
    </lineage>
</organism>
<comment type="caution">
    <text evidence="1">The sequence shown here is derived from an EMBL/GenBank/DDBJ whole genome shotgun (WGS) entry which is preliminary data.</text>
</comment>
<evidence type="ECO:0000313" key="2">
    <source>
        <dbReference type="Proteomes" id="UP000030013"/>
    </source>
</evidence>
<proteinExistence type="predicted"/>
<sequence>MVPGVPVRLESPYVIPVPPTKVIARKWLHYLSLDRREFRQLSPDDLAKQSAHTRSQVRWFLREFTRIRFGGGCASPLPVHREMMRVGFYLARHTLTLTERAHRRVGASTRPV</sequence>
<dbReference type="Proteomes" id="UP000030013">
    <property type="component" value="Unassembled WGS sequence"/>
</dbReference>
<name>A0A0A0JZ82_9MICO</name>
<dbReference type="AlphaFoldDB" id="A0A0A0JZ82"/>
<dbReference type="EMBL" id="AVPL01000018">
    <property type="protein sequence ID" value="KGN41397.1"/>
    <property type="molecule type" value="Genomic_DNA"/>
</dbReference>
<protein>
    <submittedName>
        <fullName evidence="1">Uncharacterized protein</fullName>
    </submittedName>
</protein>
<evidence type="ECO:0000313" key="1">
    <source>
        <dbReference type="EMBL" id="KGN41397.1"/>
    </source>
</evidence>
<reference evidence="1 2" key="1">
    <citation type="submission" date="2013-08" db="EMBL/GenBank/DDBJ databases">
        <title>The genome sequence of Knoellia aerolata.</title>
        <authorList>
            <person name="Zhu W."/>
            <person name="Wang G."/>
        </authorList>
    </citation>
    <scope>NUCLEOTIDE SEQUENCE [LARGE SCALE GENOMIC DNA]</scope>
    <source>
        <strain evidence="1 2">DSM 18566</strain>
    </source>
</reference>
<keyword evidence="2" id="KW-1185">Reference proteome</keyword>
<accession>A0A0A0JZ82</accession>